<evidence type="ECO:0000313" key="3">
    <source>
        <dbReference type="EMBL" id="NML26506.1"/>
    </source>
</evidence>
<feature type="compositionally biased region" description="Low complexity" evidence="1">
    <location>
        <begin position="26"/>
        <end position="36"/>
    </location>
</feature>
<name>A0A848G6G2_9RHOO</name>
<dbReference type="PROSITE" id="PS51257">
    <property type="entry name" value="PROKAR_LIPOPROTEIN"/>
    <property type="match status" value="1"/>
</dbReference>
<evidence type="ECO:0000313" key="4">
    <source>
        <dbReference type="Proteomes" id="UP000580043"/>
    </source>
</evidence>
<dbReference type="Proteomes" id="UP000580043">
    <property type="component" value="Unassembled WGS sequence"/>
</dbReference>
<keyword evidence="2" id="KW-0732">Signal</keyword>
<comment type="caution">
    <text evidence="3">The sequence shown here is derived from an EMBL/GenBank/DDBJ whole genome shotgun (WGS) entry which is preliminary data.</text>
</comment>
<dbReference type="EMBL" id="JABBGA010000008">
    <property type="protein sequence ID" value="NML26506.1"/>
    <property type="molecule type" value="Genomic_DNA"/>
</dbReference>
<feature type="compositionally biased region" description="Gly residues" evidence="1">
    <location>
        <begin position="37"/>
        <end position="46"/>
    </location>
</feature>
<dbReference type="AlphaFoldDB" id="A0A848G6G2"/>
<reference evidence="3 4" key="1">
    <citation type="submission" date="2020-04" db="EMBL/GenBank/DDBJ databases">
        <title>Zoogloea sp. G-4-1-14 isolated from soil.</title>
        <authorList>
            <person name="Dahal R.H."/>
        </authorList>
    </citation>
    <scope>NUCLEOTIDE SEQUENCE [LARGE SCALE GENOMIC DNA]</scope>
    <source>
        <strain evidence="3 4">G-4-1-14</strain>
    </source>
</reference>
<evidence type="ECO:0008006" key="5">
    <source>
        <dbReference type="Google" id="ProtNLM"/>
    </source>
</evidence>
<protein>
    <recommendedName>
        <fullName evidence="5">Lipoprotein</fullName>
    </recommendedName>
</protein>
<organism evidence="3 4">
    <name type="scientific">Zoogloea dura</name>
    <dbReference type="NCBI Taxonomy" id="2728840"/>
    <lineage>
        <taxon>Bacteria</taxon>
        <taxon>Pseudomonadati</taxon>
        <taxon>Pseudomonadota</taxon>
        <taxon>Betaproteobacteria</taxon>
        <taxon>Rhodocyclales</taxon>
        <taxon>Zoogloeaceae</taxon>
        <taxon>Zoogloea</taxon>
    </lineage>
</organism>
<evidence type="ECO:0000256" key="1">
    <source>
        <dbReference type="SAM" id="MobiDB-lite"/>
    </source>
</evidence>
<keyword evidence="4" id="KW-1185">Reference proteome</keyword>
<sequence length="268" mass="27337">MKLKLLSVLMLSVLLSACGSDGGSSGTPSSSAAGSGSSAGSGGTGTGTTTTAGSDSGDCFTNAALYTTGNNYQIDVQNLDGSGSVATATSNRYTVNGSTTFKGNTATELQVDTTITTGIGAGSTTQVKNYTRLESSEAVTFGQISLVSTLGVSVSTTTSIDPALRKPYTLPLNTPRSYTYTVKFEGPAASPDKTQTLKETFLGTETISVPAGSFKACKMSSETTMDGITTKSTSWSVAEGPYRGLFLQSADGNGTITARTTLLRFNGV</sequence>
<accession>A0A848G6G2</accession>
<evidence type="ECO:0000256" key="2">
    <source>
        <dbReference type="SAM" id="SignalP"/>
    </source>
</evidence>
<feature type="signal peptide" evidence="2">
    <location>
        <begin position="1"/>
        <end position="19"/>
    </location>
</feature>
<dbReference type="Gene3D" id="2.40.360.20">
    <property type="match status" value="1"/>
</dbReference>
<feature type="chain" id="PRO_5033001374" description="Lipoprotein" evidence="2">
    <location>
        <begin position="20"/>
        <end position="268"/>
    </location>
</feature>
<gene>
    <name evidence="3" type="ORF">HHL15_12185</name>
</gene>
<proteinExistence type="predicted"/>
<dbReference type="RefSeq" id="WP_169146039.1">
    <property type="nucleotide sequence ID" value="NZ_JABBGA010000008.1"/>
</dbReference>
<feature type="region of interest" description="Disordered" evidence="1">
    <location>
        <begin position="25"/>
        <end position="53"/>
    </location>
</feature>